<dbReference type="AlphaFoldDB" id="A0A2W7QYR1"/>
<evidence type="ECO:0000313" key="1">
    <source>
        <dbReference type="EMBL" id="PZX53663.1"/>
    </source>
</evidence>
<dbReference type="EMBL" id="QKZS01000006">
    <property type="protein sequence ID" value="PZX53663.1"/>
    <property type="molecule type" value="Genomic_DNA"/>
</dbReference>
<comment type="caution">
    <text evidence="1">The sequence shown here is derived from an EMBL/GenBank/DDBJ whole genome shotgun (WGS) entry which is preliminary data.</text>
</comment>
<protein>
    <recommendedName>
        <fullName evidence="3">MarR family transcriptional regulator</fullName>
    </recommendedName>
</protein>
<accession>A0A2W7QYR1</accession>
<sequence length="114" mass="12738">MVKSKMDDRTTGTRRFQSVAQLRELLLGLEHDLGIAELSRNELDVLYALKLLGESEDAVVRSDAIRRHNLCSAIATPTFHRALRSLVEKGFVDHAPLTKARAYKLGRMAGQLAH</sequence>
<reference evidence="1 2" key="1">
    <citation type="submission" date="2018-06" db="EMBL/GenBank/DDBJ databases">
        <title>Genomic Encyclopedia of Archaeal and Bacterial Type Strains, Phase II (KMG-II): from individual species to whole genera.</title>
        <authorList>
            <person name="Goeker M."/>
        </authorList>
    </citation>
    <scope>NUCLEOTIDE SEQUENCE [LARGE SCALE GENOMIC DNA]</scope>
    <source>
        <strain evidence="1 2">DSM 18774</strain>
    </source>
</reference>
<dbReference type="Proteomes" id="UP000249538">
    <property type="component" value="Unassembled WGS sequence"/>
</dbReference>
<organism evidence="1 2">
    <name type="scientific">Cereibacter changlensis</name>
    <dbReference type="NCBI Taxonomy" id="402884"/>
    <lineage>
        <taxon>Bacteria</taxon>
        <taxon>Pseudomonadati</taxon>
        <taxon>Pseudomonadota</taxon>
        <taxon>Alphaproteobacteria</taxon>
        <taxon>Rhodobacterales</taxon>
        <taxon>Paracoccaceae</taxon>
        <taxon>Cereibacter</taxon>
    </lineage>
</organism>
<evidence type="ECO:0008006" key="3">
    <source>
        <dbReference type="Google" id="ProtNLM"/>
    </source>
</evidence>
<proteinExistence type="predicted"/>
<name>A0A2W7QYR1_9RHOB</name>
<evidence type="ECO:0000313" key="2">
    <source>
        <dbReference type="Proteomes" id="UP000249538"/>
    </source>
</evidence>
<gene>
    <name evidence="1" type="ORF">LX76_02302</name>
</gene>